<dbReference type="GeneID" id="91427748"/>
<keyword evidence="1" id="KW-0175">Coiled coil</keyword>
<dbReference type="Proteomes" id="UP000053271">
    <property type="component" value="Unassembled WGS sequence"/>
</dbReference>
<dbReference type="EMBL" id="LMWS01000031">
    <property type="protein sequence ID" value="KUN35834.1"/>
    <property type="molecule type" value="Genomic_DNA"/>
</dbReference>
<organism evidence="3 4">
    <name type="scientific">Streptomyces longwoodensis</name>
    <dbReference type="NCBI Taxonomy" id="68231"/>
    <lineage>
        <taxon>Bacteria</taxon>
        <taxon>Bacillati</taxon>
        <taxon>Actinomycetota</taxon>
        <taxon>Actinomycetes</taxon>
        <taxon>Kitasatosporales</taxon>
        <taxon>Streptomycetaceae</taxon>
        <taxon>Streptomyces</taxon>
    </lineage>
</organism>
<accession>A0A124HQM6</accession>
<evidence type="ECO:0000313" key="4">
    <source>
        <dbReference type="Proteomes" id="UP000053271"/>
    </source>
</evidence>
<keyword evidence="4" id="KW-1185">Reference proteome</keyword>
<evidence type="ECO:0000256" key="2">
    <source>
        <dbReference type="SAM" id="MobiDB-lite"/>
    </source>
</evidence>
<name>A0A124HQM6_9ACTN</name>
<comment type="caution">
    <text evidence="3">The sequence shown here is derived from an EMBL/GenBank/DDBJ whole genome shotgun (WGS) entry which is preliminary data.</text>
</comment>
<sequence length="280" mass="31096">MQEPLDALEKHMQQLQQAMRQAQMQRDQALLSHLRAELRRAQRSYDALFDADGQAPGTEEPAATHPGPRAAKMPAREQVHQVLTLLTVPAAPKLISQVHEALFAGSLPTSRLATLRRDEERSYRSSPGARPYYLCPALTSDHLSPARALLTISVWPLEERIVGPLSARVHYLTSALKFTEAVQRLTPDPETMPLGARQLVHHYALNIPGALPADHHPQNPATAPDLALLREAAQQELAVHTDDDTHDRRDAAQRARQQLDEAGRLFGAPFQTARHLRSVT</sequence>
<feature type="coiled-coil region" evidence="1">
    <location>
        <begin position="5"/>
        <end position="51"/>
    </location>
</feature>
<dbReference type="STRING" id="68231.AQJ30_24550"/>
<gene>
    <name evidence="3" type="ORF">AQJ30_24550</name>
</gene>
<reference evidence="3 4" key="1">
    <citation type="submission" date="2015-10" db="EMBL/GenBank/DDBJ databases">
        <title>Draft genome sequence of Streptomyces longwoodensis DSM 41677, type strain for the species Streptomyces longwoodensis.</title>
        <authorList>
            <person name="Ruckert C."/>
            <person name="Winkler A."/>
            <person name="Kalinowski J."/>
            <person name="Kampfer P."/>
            <person name="Glaeser S."/>
        </authorList>
    </citation>
    <scope>NUCLEOTIDE SEQUENCE [LARGE SCALE GENOMIC DNA]</scope>
    <source>
        <strain evidence="3 4">DSM 41677</strain>
    </source>
</reference>
<feature type="region of interest" description="Disordered" evidence="2">
    <location>
        <begin position="51"/>
        <end position="70"/>
    </location>
</feature>
<evidence type="ECO:0000313" key="3">
    <source>
        <dbReference type="EMBL" id="KUN35834.1"/>
    </source>
</evidence>
<evidence type="ECO:0000256" key="1">
    <source>
        <dbReference type="SAM" id="Coils"/>
    </source>
</evidence>
<proteinExistence type="predicted"/>
<protein>
    <submittedName>
        <fullName evidence="3">Uncharacterized protein</fullName>
    </submittedName>
</protein>
<dbReference type="AlphaFoldDB" id="A0A124HQM6"/>
<dbReference type="RefSeq" id="WP_067237905.1">
    <property type="nucleotide sequence ID" value="NZ_KQ948557.1"/>
</dbReference>